<feature type="region of interest" description="Disordered" evidence="1">
    <location>
        <begin position="70"/>
        <end position="104"/>
    </location>
</feature>
<feature type="compositionally biased region" description="Low complexity" evidence="1">
    <location>
        <begin position="70"/>
        <end position="83"/>
    </location>
</feature>
<accession>A0A2J6TVD4</accession>
<dbReference type="RefSeq" id="XP_024743880.1">
    <property type="nucleotide sequence ID" value="XM_024871834.1"/>
</dbReference>
<dbReference type="AlphaFoldDB" id="A0A2J6TVD4"/>
<dbReference type="GeneID" id="36579916"/>
<feature type="compositionally biased region" description="Polar residues" evidence="1">
    <location>
        <begin position="84"/>
        <end position="94"/>
    </location>
</feature>
<dbReference type="OrthoDB" id="10590046at2759"/>
<dbReference type="InParanoid" id="A0A2J6TVD4"/>
<evidence type="ECO:0000313" key="2">
    <source>
        <dbReference type="EMBL" id="PMD66976.1"/>
    </source>
</evidence>
<gene>
    <name evidence="2" type="ORF">K444DRAFT_3150</name>
</gene>
<protein>
    <submittedName>
        <fullName evidence="2">Uncharacterized protein</fullName>
    </submittedName>
</protein>
<keyword evidence="3" id="KW-1185">Reference proteome</keyword>
<dbReference type="Proteomes" id="UP000235371">
    <property type="component" value="Unassembled WGS sequence"/>
</dbReference>
<proteinExistence type="predicted"/>
<organism evidence="2 3">
    <name type="scientific">Hyaloscypha bicolor E</name>
    <dbReference type="NCBI Taxonomy" id="1095630"/>
    <lineage>
        <taxon>Eukaryota</taxon>
        <taxon>Fungi</taxon>
        <taxon>Dikarya</taxon>
        <taxon>Ascomycota</taxon>
        <taxon>Pezizomycotina</taxon>
        <taxon>Leotiomycetes</taxon>
        <taxon>Helotiales</taxon>
        <taxon>Hyaloscyphaceae</taxon>
        <taxon>Hyaloscypha</taxon>
        <taxon>Hyaloscypha bicolor</taxon>
    </lineage>
</organism>
<name>A0A2J6TVD4_9HELO</name>
<evidence type="ECO:0000313" key="3">
    <source>
        <dbReference type="Proteomes" id="UP000235371"/>
    </source>
</evidence>
<evidence type="ECO:0000256" key="1">
    <source>
        <dbReference type="SAM" id="MobiDB-lite"/>
    </source>
</evidence>
<sequence length="118" mass="13087">MLTLKEPSMEMDTIKYMNVSSYNPNQPTYHPLACNLQTCPLIYAYLMYDPTLAGNAPFHSIFSLLLPFRSSSGSTTAPPGSSRQPSSVYQQRSPATYDKQRNTSRAQWSVYSSSGSCA</sequence>
<reference evidence="2 3" key="1">
    <citation type="submission" date="2016-04" db="EMBL/GenBank/DDBJ databases">
        <title>A degradative enzymes factory behind the ericoid mycorrhizal symbiosis.</title>
        <authorList>
            <consortium name="DOE Joint Genome Institute"/>
            <person name="Martino E."/>
            <person name="Morin E."/>
            <person name="Grelet G."/>
            <person name="Kuo A."/>
            <person name="Kohler A."/>
            <person name="Daghino S."/>
            <person name="Barry K."/>
            <person name="Choi C."/>
            <person name="Cichocki N."/>
            <person name="Clum A."/>
            <person name="Copeland A."/>
            <person name="Hainaut M."/>
            <person name="Haridas S."/>
            <person name="Labutti K."/>
            <person name="Lindquist E."/>
            <person name="Lipzen A."/>
            <person name="Khouja H.-R."/>
            <person name="Murat C."/>
            <person name="Ohm R."/>
            <person name="Olson A."/>
            <person name="Spatafora J."/>
            <person name="Veneault-Fourrey C."/>
            <person name="Henrissat B."/>
            <person name="Grigoriev I."/>
            <person name="Martin F."/>
            <person name="Perotto S."/>
        </authorList>
    </citation>
    <scope>NUCLEOTIDE SEQUENCE [LARGE SCALE GENOMIC DNA]</scope>
    <source>
        <strain evidence="2 3">E</strain>
    </source>
</reference>
<dbReference type="EMBL" id="KZ613740">
    <property type="protein sequence ID" value="PMD66976.1"/>
    <property type="molecule type" value="Genomic_DNA"/>
</dbReference>